<reference evidence="4" key="1">
    <citation type="submission" date="2017-02" db="EMBL/GenBank/DDBJ databases">
        <title>Comparative genomics and description of representatives of a novel lineage of planctomycetes thriving in anoxic sediments.</title>
        <authorList>
            <person name="Spring S."/>
            <person name="Bunk B."/>
            <person name="Sproer C."/>
        </authorList>
    </citation>
    <scope>NUCLEOTIDE SEQUENCE [LARGE SCALE GENOMIC DNA]</scope>
    <source>
        <strain evidence="4">SM-Chi-D1</strain>
    </source>
</reference>
<feature type="chain" id="PRO_5012094608" evidence="1">
    <location>
        <begin position="21"/>
        <end position="295"/>
    </location>
</feature>
<dbReference type="EMBL" id="CP019646">
    <property type="protein sequence ID" value="AQQ70707.1"/>
    <property type="molecule type" value="Genomic_DNA"/>
</dbReference>
<protein>
    <submittedName>
        <fullName evidence="3">PEP-CTERM motif protein</fullName>
    </submittedName>
</protein>
<keyword evidence="4" id="KW-1185">Reference proteome</keyword>
<dbReference type="KEGG" id="pbas:SMSP2_01067"/>
<name>A0A1Q2MEI1_9BACT</name>
<dbReference type="NCBIfam" id="TIGR02595">
    <property type="entry name" value="PEP_CTERM"/>
    <property type="match status" value="1"/>
</dbReference>
<feature type="domain" description="Ice-binding protein C-terminal" evidence="2">
    <location>
        <begin position="273"/>
        <end position="294"/>
    </location>
</feature>
<evidence type="ECO:0000313" key="4">
    <source>
        <dbReference type="Proteomes" id="UP000188181"/>
    </source>
</evidence>
<dbReference type="AlphaFoldDB" id="A0A1Q2MEI1"/>
<evidence type="ECO:0000313" key="3">
    <source>
        <dbReference type="EMBL" id="AQQ70707.1"/>
    </source>
</evidence>
<proteinExistence type="predicted"/>
<dbReference type="RefSeq" id="WP_186804881.1">
    <property type="nucleotide sequence ID" value="NZ_CP019646.1"/>
</dbReference>
<sequence length="295" mass="30676" precursor="true">MKNLFICCMAVILAVNVSYGVSCFWNNGDSANNYWVNPGNWDNLPTSVDGAYFNSLMPGDALIKDGDSAVAQNVYISHNRHYSDGSPLVLRQTGGSLSIGGQLLLGVADANAYGKLIMEGGEINVGVAGGLSVFVGKTGRGIIEMSGGTINTVSNFDVGGAYSGSDGVFNMTGGVLNVGGALKAGRVAGAKGRIYISGGTVNATHLYHDYGWLPEGDGLVDVSGTGEIILVGQDKTKLENYIANGYLTANGNNNDAVIVEYQEGGEWYTSMTAVPEPATMLLLGLGGIVLGRKRS</sequence>
<dbReference type="STRING" id="1851148.SMSP2_01067"/>
<keyword evidence="1" id="KW-0732">Signal</keyword>
<dbReference type="Pfam" id="PF07589">
    <property type="entry name" value="PEP-CTERM"/>
    <property type="match status" value="1"/>
</dbReference>
<dbReference type="Proteomes" id="UP000188181">
    <property type="component" value="Chromosome"/>
</dbReference>
<evidence type="ECO:0000256" key="1">
    <source>
        <dbReference type="SAM" id="SignalP"/>
    </source>
</evidence>
<organism evidence="3 4">
    <name type="scientific">Limihaloglobus sulfuriphilus</name>
    <dbReference type="NCBI Taxonomy" id="1851148"/>
    <lineage>
        <taxon>Bacteria</taxon>
        <taxon>Pseudomonadati</taxon>
        <taxon>Planctomycetota</taxon>
        <taxon>Phycisphaerae</taxon>
        <taxon>Sedimentisphaerales</taxon>
        <taxon>Sedimentisphaeraceae</taxon>
        <taxon>Limihaloglobus</taxon>
    </lineage>
</organism>
<evidence type="ECO:0000259" key="2">
    <source>
        <dbReference type="Pfam" id="PF07589"/>
    </source>
</evidence>
<gene>
    <name evidence="3" type="ORF">SMSP2_01067</name>
</gene>
<dbReference type="InterPro" id="IPR013424">
    <property type="entry name" value="Ice-binding_C"/>
</dbReference>
<accession>A0A1Q2MEI1</accession>
<feature type="signal peptide" evidence="1">
    <location>
        <begin position="1"/>
        <end position="20"/>
    </location>
</feature>